<name>A0A418WGF7_9PROT</name>
<accession>A0A418WGF7</accession>
<dbReference type="OrthoDB" id="337884at2"/>
<evidence type="ECO:0000313" key="1">
    <source>
        <dbReference type="EMBL" id="RJF89062.1"/>
    </source>
</evidence>
<dbReference type="Proteomes" id="UP000284605">
    <property type="component" value="Unassembled WGS sequence"/>
</dbReference>
<dbReference type="Gene3D" id="3.30.2020.40">
    <property type="entry name" value="Uncharacterised protein PF10387, DUF2442"/>
    <property type="match status" value="1"/>
</dbReference>
<reference evidence="1 2" key="1">
    <citation type="submission" date="2018-09" db="EMBL/GenBank/DDBJ databases">
        <authorList>
            <person name="Zhu H."/>
        </authorList>
    </citation>
    <scope>NUCLEOTIDE SEQUENCE [LARGE SCALE GENOMIC DNA]</scope>
    <source>
        <strain evidence="1 2">K1W22B-8</strain>
    </source>
</reference>
<dbReference type="EMBL" id="QYUK01000011">
    <property type="protein sequence ID" value="RJF89062.1"/>
    <property type="molecule type" value="Genomic_DNA"/>
</dbReference>
<evidence type="ECO:0000313" key="2">
    <source>
        <dbReference type="Proteomes" id="UP000284605"/>
    </source>
</evidence>
<proteinExistence type="predicted"/>
<dbReference type="RefSeq" id="WP_119780230.1">
    <property type="nucleotide sequence ID" value="NZ_QYUK01000011.1"/>
</dbReference>
<sequence length="139" mass="14312">MASVTDAQLKAAQARGAKLLETAPRAAGATYDRATGRVTINLVNGCTYAFPARLVQDLHGASDDELAGVEVDGMGLNLHWPALDADLYVPALVSGIFGTRAWMNRELARIAGRATSPAKAAAARANGAKGGRPRKAAGG</sequence>
<dbReference type="AlphaFoldDB" id="A0A418WGF7"/>
<dbReference type="Pfam" id="PF10387">
    <property type="entry name" value="DUF2442"/>
    <property type="match status" value="1"/>
</dbReference>
<gene>
    <name evidence="1" type="ORF">D3874_20510</name>
</gene>
<dbReference type="InterPro" id="IPR018841">
    <property type="entry name" value="DUF2442"/>
</dbReference>
<organism evidence="1 2">
    <name type="scientific">Oleomonas cavernae</name>
    <dbReference type="NCBI Taxonomy" id="2320859"/>
    <lineage>
        <taxon>Bacteria</taxon>
        <taxon>Pseudomonadati</taxon>
        <taxon>Pseudomonadota</taxon>
        <taxon>Alphaproteobacteria</taxon>
        <taxon>Acetobacterales</taxon>
        <taxon>Acetobacteraceae</taxon>
        <taxon>Oleomonas</taxon>
    </lineage>
</organism>
<protein>
    <submittedName>
        <fullName evidence="1">DUF2442 domain-containing protein</fullName>
    </submittedName>
</protein>
<keyword evidence="2" id="KW-1185">Reference proteome</keyword>
<comment type="caution">
    <text evidence="1">The sequence shown here is derived from an EMBL/GenBank/DDBJ whole genome shotgun (WGS) entry which is preliminary data.</text>
</comment>